<keyword evidence="2" id="KW-1185">Reference proteome</keyword>
<proteinExistence type="predicted"/>
<name>A0AAN9NX39_PSOTE</name>
<dbReference type="Proteomes" id="UP001386955">
    <property type="component" value="Unassembled WGS sequence"/>
</dbReference>
<evidence type="ECO:0000313" key="1">
    <source>
        <dbReference type="EMBL" id="KAK7380816.1"/>
    </source>
</evidence>
<organism evidence="1 2">
    <name type="scientific">Psophocarpus tetragonolobus</name>
    <name type="common">Winged bean</name>
    <name type="synonym">Dolichos tetragonolobus</name>
    <dbReference type="NCBI Taxonomy" id="3891"/>
    <lineage>
        <taxon>Eukaryota</taxon>
        <taxon>Viridiplantae</taxon>
        <taxon>Streptophyta</taxon>
        <taxon>Embryophyta</taxon>
        <taxon>Tracheophyta</taxon>
        <taxon>Spermatophyta</taxon>
        <taxon>Magnoliopsida</taxon>
        <taxon>eudicotyledons</taxon>
        <taxon>Gunneridae</taxon>
        <taxon>Pentapetalae</taxon>
        <taxon>rosids</taxon>
        <taxon>fabids</taxon>
        <taxon>Fabales</taxon>
        <taxon>Fabaceae</taxon>
        <taxon>Papilionoideae</taxon>
        <taxon>50 kb inversion clade</taxon>
        <taxon>NPAAA clade</taxon>
        <taxon>indigoferoid/millettioid clade</taxon>
        <taxon>Phaseoleae</taxon>
        <taxon>Psophocarpus</taxon>
    </lineage>
</organism>
<protein>
    <submittedName>
        <fullName evidence="1">Uncharacterized protein</fullName>
    </submittedName>
</protein>
<dbReference type="EMBL" id="JAYMYS010000009">
    <property type="protein sequence ID" value="KAK7380816.1"/>
    <property type="molecule type" value="Genomic_DNA"/>
</dbReference>
<evidence type="ECO:0000313" key="2">
    <source>
        <dbReference type="Proteomes" id="UP001386955"/>
    </source>
</evidence>
<accession>A0AAN9NX39</accession>
<gene>
    <name evidence="1" type="ORF">VNO78_33335</name>
</gene>
<sequence length="91" mass="10311">MVGVVVTIGKVEGGSSRLANVALRWHQVSLWRRFGIACEEGNITWRRYVVADLQVWHSLKAMIFIFGDVFDFLKICDYGITNGPDTSLCEF</sequence>
<comment type="caution">
    <text evidence="1">The sequence shown here is derived from an EMBL/GenBank/DDBJ whole genome shotgun (WGS) entry which is preliminary data.</text>
</comment>
<reference evidence="1 2" key="1">
    <citation type="submission" date="2024-01" db="EMBL/GenBank/DDBJ databases">
        <title>The genomes of 5 underutilized Papilionoideae crops provide insights into root nodulation and disease resistanc.</title>
        <authorList>
            <person name="Jiang F."/>
        </authorList>
    </citation>
    <scope>NUCLEOTIDE SEQUENCE [LARGE SCALE GENOMIC DNA]</scope>
    <source>
        <strain evidence="1">DUOXIRENSHENG_FW03</strain>
        <tissue evidence="1">Leaves</tissue>
    </source>
</reference>
<dbReference type="AlphaFoldDB" id="A0AAN9NX39"/>